<dbReference type="EMBL" id="JAPXFL010000002">
    <property type="protein sequence ID" value="KAK9511101.1"/>
    <property type="molecule type" value="Genomic_DNA"/>
</dbReference>
<evidence type="ECO:0000313" key="1">
    <source>
        <dbReference type="EMBL" id="KAK9511101.1"/>
    </source>
</evidence>
<dbReference type="AlphaFoldDB" id="A0AAW1DJ87"/>
<keyword evidence="2" id="KW-1185">Reference proteome</keyword>
<organism evidence="1 2">
    <name type="scientific">Rhynocoris fuscipes</name>
    <dbReference type="NCBI Taxonomy" id="488301"/>
    <lineage>
        <taxon>Eukaryota</taxon>
        <taxon>Metazoa</taxon>
        <taxon>Ecdysozoa</taxon>
        <taxon>Arthropoda</taxon>
        <taxon>Hexapoda</taxon>
        <taxon>Insecta</taxon>
        <taxon>Pterygota</taxon>
        <taxon>Neoptera</taxon>
        <taxon>Paraneoptera</taxon>
        <taxon>Hemiptera</taxon>
        <taxon>Heteroptera</taxon>
        <taxon>Panheteroptera</taxon>
        <taxon>Cimicomorpha</taxon>
        <taxon>Reduviidae</taxon>
        <taxon>Harpactorinae</taxon>
        <taxon>Harpactorini</taxon>
        <taxon>Rhynocoris</taxon>
    </lineage>
</organism>
<comment type="caution">
    <text evidence="1">The sequence shown here is derived from an EMBL/GenBank/DDBJ whole genome shotgun (WGS) entry which is preliminary data.</text>
</comment>
<proteinExistence type="predicted"/>
<evidence type="ECO:0000313" key="2">
    <source>
        <dbReference type="Proteomes" id="UP001461498"/>
    </source>
</evidence>
<accession>A0AAW1DJ87</accession>
<dbReference type="Proteomes" id="UP001461498">
    <property type="component" value="Unassembled WGS sequence"/>
</dbReference>
<name>A0AAW1DJ87_9HEMI</name>
<gene>
    <name evidence="1" type="ORF">O3M35_005731</name>
</gene>
<sequence>MHNFTIFEETESQHKFNFDFDSNWSLANDVELLKYLEKYSENIIRKASVIINQLNELEENLTSTSLYLKNIGNELNAISENKFTENFVEDYDETKDGSNENIGNLNDNLDRKFNESLSNCLNYLENNKNYFSPPAECTKCLNNLKFGVTPDNSVHNLVDSALEKKDSMSNP</sequence>
<reference evidence="1 2" key="1">
    <citation type="submission" date="2022-12" db="EMBL/GenBank/DDBJ databases">
        <title>Chromosome-level genome assembly of true bugs.</title>
        <authorList>
            <person name="Ma L."/>
            <person name="Li H."/>
        </authorList>
    </citation>
    <scope>NUCLEOTIDE SEQUENCE [LARGE SCALE GENOMIC DNA]</scope>
    <source>
        <strain evidence="1">Lab_2022b</strain>
    </source>
</reference>
<protein>
    <submittedName>
        <fullName evidence="1">Uncharacterized protein</fullName>
    </submittedName>
</protein>